<dbReference type="EMBL" id="KZ309252">
    <property type="protein sequence ID" value="KAG8237947.1"/>
    <property type="molecule type" value="Genomic_DNA"/>
</dbReference>
<dbReference type="AlphaFoldDB" id="A0A8K0KMQ5"/>
<feature type="compositionally biased region" description="Basic and acidic residues" evidence="1">
    <location>
        <begin position="9"/>
        <end position="21"/>
    </location>
</feature>
<keyword evidence="3" id="KW-1185">Reference proteome</keyword>
<reference evidence="2" key="1">
    <citation type="submission" date="2013-04" db="EMBL/GenBank/DDBJ databases">
        <authorList>
            <person name="Qu J."/>
            <person name="Murali S.C."/>
            <person name="Bandaranaike D."/>
            <person name="Bellair M."/>
            <person name="Blankenburg K."/>
            <person name="Chao H."/>
            <person name="Dinh H."/>
            <person name="Doddapaneni H."/>
            <person name="Downs B."/>
            <person name="Dugan-Rocha S."/>
            <person name="Elkadiri S."/>
            <person name="Gnanaolivu R.D."/>
            <person name="Hernandez B."/>
            <person name="Javaid M."/>
            <person name="Jayaseelan J.C."/>
            <person name="Lee S."/>
            <person name="Li M."/>
            <person name="Ming W."/>
            <person name="Munidasa M."/>
            <person name="Muniz J."/>
            <person name="Nguyen L."/>
            <person name="Ongeri F."/>
            <person name="Osuji N."/>
            <person name="Pu L.-L."/>
            <person name="Puazo M."/>
            <person name="Qu C."/>
            <person name="Quiroz J."/>
            <person name="Raj R."/>
            <person name="Weissenberger G."/>
            <person name="Xin Y."/>
            <person name="Zou X."/>
            <person name="Han Y."/>
            <person name="Richards S."/>
            <person name="Worley K."/>
            <person name="Muzny D."/>
            <person name="Gibbs R."/>
        </authorList>
    </citation>
    <scope>NUCLEOTIDE SEQUENCE</scope>
    <source>
        <strain evidence="2">Sampled in the wild</strain>
    </source>
</reference>
<evidence type="ECO:0000256" key="1">
    <source>
        <dbReference type="SAM" id="MobiDB-lite"/>
    </source>
</evidence>
<evidence type="ECO:0000313" key="2">
    <source>
        <dbReference type="EMBL" id="KAG8237947.1"/>
    </source>
</evidence>
<accession>A0A8K0KMQ5</accession>
<proteinExistence type="predicted"/>
<feature type="compositionally biased region" description="Basic and acidic residues" evidence="1">
    <location>
        <begin position="34"/>
        <end position="45"/>
    </location>
</feature>
<gene>
    <name evidence="2" type="ORF">J437_LFUL016292</name>
</gene>
<protein>
    <submittedName>
        <fullName evidence="2">Uncharacterized protein</fullName>
    </submittedName>
</protein>
<comment type="caution">
    <text evidence="2">The sequence shown here is derived from an EMBL/GenBank/DDBJ whole genome shotgun (WGS) entry which is preliminary data.</text>
</comment>
<name>A0A8K0KMQ5_LADFU</name>
<sequence length="157" mass="17815">MVDLSRSAIEAELHAEDRSESESSSDDEWSNCSSDKDEILDSHENEESVIASAARDFSEVIVQAPLESTDWREKGNFDAPRDFIGDSGVFHDLSPGSKAIDYWYNPDIECLIVKNCMTFRHAHTHSDIPSFKKLTKYLHISDIEEEKLTTVEGFDKK</sequence>
<dbReference type="Proteomes" id="UP000792457">
    <property type="component" value="Unassembled WGS sequence"/>
</dbReference>
<organism evidence="2 3">
    <name type="scientific">Ladona fulva</name>
    <name type="common">Scarce chaser dragonfly</name>
    <name type="synonym">Libellula fulva</name>
    <dbReference type="NCBI Taxonomy" id="123851"/>
    <lineage>
        <taxon>Eukaryota</taxon>
        <taxon>Metazoa</taxon>
        <taxon>Ecdysozoa</taxon>
        <taxon>Arthropoda</taxon>
        <taxon>Hexapoda</taxon>
        <taxon>Insecta</taxon>
        <taxon>Pterygota</taxon>
        <taxon>Palaeoptera</taxon>
        <taxon>Odonata</taxon>
        <taxon>Epiprocta</taxon>
        <taxon>Anisoptera</taxon>
        <taxon>Libelluloidea</taxon>
        <taxon>Libellulidae</taxon>
        <taxon>Ladona</taxon>
    </lineage>
</organism>
<feature type="region of interest" description="Disordered" evidence="1">
    <location>
        <begin position="1"/>
        <end position="45"/>
    </location>
</feature>
<evidence type="ECO:0000313" key="3">
    <source>
        <dbReference type="Proteomes" id="UP000792457"/>
    </source>
</evidence>
<reference evidence="2" key="2">
    <citation type="submission" date="2017-10" db="EMBL/GenBank/DDBJ databases">
        <title>Ladona fulva Genome sequencing and assembly.</title>
        <authorList>
            <person name="Murali S."/>
            <person name="Richards S."/>
            <person name="Bandaranaike D."/>
            <person name="Bellair M."/>
            <person name="Blankenburg K."/>
            <person name="Chao H."/>
            <person name="Dinh H."/>
            <person name="Doddapaneni H."/>
            <person name="Dugan-Rocha S."/>
            <person name="Elkadiri S."/>
            <person name="Gnanaolivu R."/>
            <person name="Hernandez B."/>
            <person name="Skinner E."/>
            <person name="Javaid M."/>
            <person name="Lee S."/>
            <person name="Li M."/>
            <person name="Ming W."/>
            <person name="Munidasa M."/>
            <person name="Muniz J."/>
            <person name="Nguyen L."/>
            <person name="Hughes D."/>
            <person name="Osuji N."/>
            <person name="Pu L.-L."/>
            <person name="Puazo M."/>
            <person name="Qu C."/>
            <person name="Quiroz J."/>
            <person name="Raj R."/>
            <person name="Weissenberger G."/>
            <person name="Xin Y."/>
            <person name="Zou X."/>
            <person name="Han Y."/>
            <person name="Worley K."/>
            <person name="Muzny D."/>
            <person name="Gibbs R."/>
        </authorList>
    </citation>
    <scope>NUCLEOTIDE SEQUENCE</scope>
    <source>
        <strain evidence="2">Sampled in the wild</strain>
    </source>
</reference>